<evidence type="ECO:0000313" key="2">
    <source>
        <dbReference type="EMBL" id="MFC3960446.1"/>
    </source>
</evidence>
<name>A0ABV8DKE6_9NOCA</name>
<keyword evidence="3" id="KW-1185">Reference proteome</keyword>
<dbReference type="Proteomes" id="UP001595696">
    <property type="component" value="Unassembled WGS sequence"/>
</dbReference>
<dbReference type="GO" id="GO:0016491">
    <property type="term" value="F:oxidoreductase activity"/>
    <property type="evidence" value="ECO:0007669"/>
    <property type="project" value="UniProtKB-KW"/>
</dbReference>
<reference evidence="3" key="1">
    <citation type="journal article" date="2019" name="Int. J. Syst. Evol. Microbiol.">
        <title>The Global Catalogue of Microorganisms (GCM) 10K type strain sequencing project: providing services to taxonomists for standard genome sequencing and annotation.</title>
        <authorList>
            <consortium name="The Broad Institute Genomics Platform"/>
            <consortium name="The Broad Institute Genome Sequencing Center for Infectious Disease"/>
            <person name="Wu L."/>
            <person name="Ma J."/>
        </authorList>
    </citation>
    <scope>NUCLEOTIDE SEQUENCE [LARGE SCALE GENOMIC DNA]</scope>
    <source>
        <strain evidence="3">CGMCC 4.7330</strain>
    </source>
</reference>
<dbReference type="Gene3D" id="3.50.50.60">
    <property type="entry name" value="FAD/NAD(P)-binding domain"/>
    <property type="match status" value="2"/>
</dbReference>
<accession>A0ABV8DKE6</accession>
<dbReference type="EMBL" id="JBHSAX010000002">
    <property type="protein sequence ID" value="MFC3960446.1"/>
    <property type="molecule type" value="Genomic_DNA"/>
</dbReference>
<dbReference type="InterPro" id="IPR015904">
    <property type="entry name" value="Sulphide_quinone_reductase"/>
</dbReference>
<dbReference type="RefSeq" id="WP_378610227.1">
    <property type="nucleotide sequence ID" value="NZ_JBHSAX010000002.1"/>
</dbReference>
<evidence type="ECO:0000313" key="3">
    <source>
        <dbReference type="Proteomes" id="UP001595696"/>
    </source>
</evidence>
<dbReference type="InterPro" id="IPR023753">
    <property type="entry name" value="FAD/NAD-binding_dom"/>
</dbReference>
<feature type="domain" description="FAD/NAD(P)-binding" evidence="1">
    <location>
        <begin position="10"/>
        <end position="306"/>
    </location>
</feature>
<proteinExistence type="predicted"/>
<sequence>MTATRPERQFDVVIIGGGNAGISAAARLIRQGIEDVAIVEPNAVHTYRPLLSYVGGGQASLTQAERTQRSVTPAGASWIRDAVVAVEPSAHRVRCESGAVVGYRDLVVAPGLVPDTDALPGLDAALDTPGVTSNYLDRAARTWELVRTLAPGSRVVFTVPRAPVSCTGTTIKPLFLAAAHWRRRGILDTLDLALVVDRPDLIGVRELDDALRSRLAALNVRVWDDSTVTALHPDVQAVTVTAEGSEHRLPYDLLHLVPPFRGPRWIETSGLAAAPHGLVDIDPGTLRHRAFDDIWSAGDAAAVATDPSGGALRRQIAVLADNIAAARAGAALREYDGYTVAPIATDAHRLIPAEFDRSGALSSALPSFLDPLRPRRSAWAFDRYVLPRVYWNLLLRGRL</sequence>
<dbReference type="PRINTS" id="PR00411">
    <property type="entry name" value="PNDRDTASEI"/>
</dbReference>
<dbReference type="PANTHER" id="PTHR10632">
    <property type="entry name" value="SULFIDE:QUINONE OXIDOREDUCTASE"/>
    <property type="match status" value="1"/>
</dbReference>
<comment type="caution">
    <text evidence="2">The sequence shown here is derived from an EMBL/GenBank/DDBJ whole genome shotgun (WGS) entry which is preliminary data.</text>
</comment>
<keyword evidence="2" id="KW-0560">Oxidoreductase</keyword>
<evidence type="ECO:0000259" key="1">
    <source>
        <dbReference type="Pfam" id="PF07992"/>
    </source>
</evidence>
<dbReference type="Pfam" id="PF07992">
    <property type="entry name" value="Pyr_redox_2"/>
    <property type="match status" value="1"/>
</dbReference>
<dbReference type="EC" id="1.6.5.-" evidence="2"/>
<dbReference type="SUPFAM" id="SSF51905">
    <property type="entry name" value="FAD/NAD(P)-binding domain"/>
    <property type="match status" value="2"/>
</dbReference>
<dbReference type="InterPro" id="IPR036188">
    <property type="entry name" value="FAD/NAD-bd_sf"/>
</dbReference>
<protein>
    <submittedName>
        <fullName evidence="2">NAD(P)/FAD-dependent oxidoreductase</fullName>
        <ecNumber evidence="2">1.6.5.-</ecNumber>
    </submittedName>
</protein>
<gene>
    <name evidence="2" type="ORF">ACFO0B_00415</name>
</gene>
<dbReference type="PANTHER" id="PTHR10632:SF2">
    <property type="entry name" value="SULFIDE:QUINONE OXIDOREDUCTASE, MITOCHONDRIAL"/>
    <property type="match status" value="1"/>
</dbReference>
<organism evidence="2 3">
    <name type="scientific">Nocardia jiangsuensis</name>
    <dbReference type="NCBI Taxonomy" id="1691563"/>
    <lineage>
        <taxon>Bacteria</taxon>
        <taxon>Bacillati</taxon>
        <taxon>Actinomycetota</taxon>
        <taxon>Actinomycetes</taxon>
        <taxon>Mycobacteriales</taxon>
        <taxon>Nocardiaceae</taxon>
        <taxon>Nocardia</taxon>
    </lineage>
</organism>